<proteinExistence type="inferred from homology"/>
<evidence type="ECO:0000256" key="2">
    <source>
        <dbReference type="ARBA" id="ARBA00022448"/>
    </source>
</evidence>
<dbReference type="InterPro" id="IPR005829">
    <property type="entry name" value="Sugar_transporter_CS"/>
</dbReference>
<feature type="transmembrane region" description="Helical" evidence="9">
    <location>
        <begin position="31"/>
        <end position="55"/>
    </location>
</feature>
<keyword evidence="3" id="KW-1003">Cell membrane</keyword>
<dbReference type="NCBIfam" id="TIGR00879">
    <property type="entry name" value="SP"/>
    <property type="match status" value="1"/>
</dbReference>
<keyword evidence="12" id="KW-1185">Reference proteome</keyword>
<dbReference type="PROSITE" id="PS50850">
    <property type="entry name" value="MFS"/>
    <property type="match status" value="1"/>
</dbReference>
<name>A0AA35XIW4_GEOBA</name>
<dbReference type="InterPro" id="IPR003663">
    <property type="entry name" value="Sugar/inositol_transpt"/>
</dbReference>
<dbReference type="InterPro" id="IPR005828">
    <property type="entry name" value="MFS_sugar_transport-like"/>
</dbReference>
<feature type="domain" description="Major facilitator superfamily (MFS) profile" evidence="10">
    <location>
        <begin position="1"/>
        <end position="446"/>
    </location>
</feature>
<dbReference type="PANTHER" id="PTHR48021">
    <property type="match status" value="1"/>
</dbReference>
<evidence type="ECO:0000313" key="12">
    <source>
        <dbReference type="Proteomes" id="UP001174909"/>
    </source>
</evidence>
<comment type="subcellular location">
    <subcellularLocation>
        <location evidence="1">Cell membrane</location>
        <topology evidence="1">Multi-pass membrane protein</topology>
    </subcellularLocation>
</comment>
<evidence type="ECO:0000256" key="7">
    <source>
        <dbReference type="ARBA" id="ARBA00023136"/>
    </source>
</evidence>
<dbReference type="InterPro" id="IPR050549">
    <property type="entry name" value="MFS_Trehalose_Transporter"/>
</dbReference>
<dbReference type="PANTHER" id="PTHR48021:SF1">
    <property type="entry name" value="GH07001P-RELATED"/>
    <property type="match status" value="1"/>
</dbReference>
<dbReference type="InterPro" id="IPR036259">
    <property type="entry name" value="MFS_trans_sf"/>
</dbReference>
<dbReference type="PRINTS" id="PR00171">
    <property type="entry name" value="SUGRTRNSPORT"/>
</dbReference>
<dbReference type="FunFam" id="1.20.1250.20:FF:000218">
    <property type="entry name" value="facilitated trehalose transporter Tret1"/>
    <property type="match status" value="1"/>
</dbReference>
<keyword evidence="2 8" id="KW-0813">Transport</keyword>
<organism evidence="11 12">
    <name type="scientific">Geodia barretti</name>
    <name type="common">Barrett's horny sponge</name>
    <dbReference type="NCBI Taxonomy" id="519541"/>
    <lineage>
        <taxon>Eukaryota</taxon>
        <taxon>Metazoa</taxon>
        <taxon>Porifera</taxon>
        <taxon>Demospongiae</taxon>
        <taxon>Heteroscleromorpha</taxon>
        <taxon>Tetractinellida</taxon>
        <taxon>Astrophorina</taxon>
        <taxon>Geodiidae</taxon>
        <taxon>Geodia</taxon>
    </lineage>
</organism>
<reference evidence="11" key="1">
    <citation type="submission" date="2023-03" db="EMBL/GenBank/DDBJ databases">
        <authorList>
            <person name="Steffen K."/>
            <person name="Cardenas P."/>
        </authorList>
    </citation>
    <scope>NUCLEOTIDE SEQUENCE</scope>
</reference>
<evidence type="ECO:0000256" key="6">
    <source>
        <dbReference type="ARBA" id="ARBA00022989"/>
    </source>
</evidence>
<keyword evidence="7 9" id="KW-0472">Membrane</keyword>
<dbReference type="Gene3D" id="1.20.1250.20">
    <property type="entry name" value="MFS general substrate transporter like domains"/>
    <property type="match status" value="1"/>
</dbReference>
<keyword evidence="4" id="KW-0762">Sugar transport</keyword>
<gene>
    <name evidence="11" type="ORF">GBAR_LOCUS29106</name>
</gene>
<dbReference type="InterPro" id="IPR020846">
    <property type="entry name" value="MFS_dom"/>
</dbReference>
<evidence type="ECO:0000256" key="3">
    <source>
        <dbReference type="ARBA" id="ARBA00022475"/>
    </source>
</evidence>
<evidence type="ECO:0000313" key="11">
    <source>
        <dbReference type="EMBL" id="CAI8053230.1"/>
    </source>
</evidence>
<keyword evidence="6 9" id="KW-1133">Transmembrane helix</keyword>
<evidence type="ECO:0000256" key="5">
    <source>
        <dbReference type="ARBA" id="ARBA00022692"/>
    </source>
</evidence>
<feature type="transmembrane region" description="Helical" evidence="9">
    <location>
        <begin position="95"/>
        <end position="116"/>
    </location>
</feature>
<feature type="transmembrane region" description="Helical" evidence="9">
    <location>
        <begin position="62"/>
        <end position="83"/>
    </location>
</feature>
<dbReference type="GO" id="GO:0005886">
    <property type="term" value="C:plasma membrane"/>
    <property type="evidence" value="ECO:0007669"/>
    <property type="project" value="UniProtKB-SubCell"/>
</dbReference>
<dbReference type="Proteomes" id="UP001174909">
    <property type="component" value="Unassembled WGS sequence"/>
</dbReference>
<sequence>MGFTFSFASSATLDLTGEATELPPGYFLSTYLVSMFVALAPLGAIIGGPVGGWIAQHWGRKCSLMFSGVPYLIGNLLISYAHYTSSAALFKALLFVGRFFSGIGLGWASAIVPVYLGEVSSIQLRGVVGAVSQALFTLGIAFGLAVGAIDNFRYYNISLVAVGTVALFEVLMFWLPETPRWLVSRRYVEQAEHVLIWLRGKKIGIQKELDEIKKTFPVKKKKRSILKNFSKRSVLIPFILVIVTFFFQQASGISATATFAATILSEAGFEDPRTIAVYGIGIASLFGNVAAFFLVDFLGRVTLLVLSSTGMFLGCSMLGIHFFVTRDSLCSEGFSNSTAIPTDTVVESCNAHFGPLAIVSVVLYRFSFAIGIGPIPWILLSELLPLTVRGLASGLVMIVTWATSAVAIGLFLEYVQLVRFWFAIWTFGLFNLAAAVFVIIFLPETKGKSLEQLEKKFAKLPDIVETVL</sequence>
<feature type="transmembrane region" description="Helical" evidence="9">
    <location>
        <begin position="275"/>
        <end position="295"/>
    </location>
</feature>
<dbReference type="AlphaFoldDB" id="A0AA35XIW4"/>
<feature type="transmembrane region" description="Helical" evidence="9">
    <location>
        <begin position="155"/>
        <end position="175"/>
    </location>
</feature>
<feature type="transmembrane region" description="Helical" evidence="9">
    <location>
        <begin position="356"/>
        <end position="379"/>
    </location>
</feature>
<feature type="transmembrane region" description="Helical" evidence="9">
    <location>
        <begin position="391"/>
        <end position="412"/>
    </location>
</feature>
<dbReference type="SUPFAM" id="SSF103473">
    <property type="entry name" value="MFS general substrate transporter"/>
    <property type="match status" value="1"/>
</dbReference>
<comment type="caution">
    <text evidence="11">The sequence shown here is derived from an EMBL/GenBank/DDBJ whole genome shotgun (WGS) entry which is preliminary data.</text>
</comment>
<dbReference type="EMBL" id="CASHTH010004078">
    <property type="protein sequence ID" value="CAI8053230.1"/>
    <property type="molecule type" value="Genomic_DNA"/>
</dbReference>
<comment type="similarity">
    <text evidence="8">Belongs to the major facilitator superfamily. Sugar transporter (TC 2.A.1.1) family.</text>
</comment>
<accession>A0AA35XIW4</accession>
<evidence type="ECO:0000256" key="9">
    <source>
        <dbReference type="SAM" id="Phobius"/>
    </source>
</evidence>
<dbReference type="Pfam" id="PF00083">
    <property type="entry name" value="Sugar_tr"/>
    <property type="match status" value="1"/>
</dbReference>
<dbReference type="GO" id="GO:0022857">
    <property type="term" value="F:transmembrane transporter activity"/>
    <property type="evidence" value="ECO:0007669"/>
    <property type="project" value="InterPro"/>
</dbReference>
<feature type="transmembrane region" description="Helical" evidence="9">
    <location>
        <begin position="234"/>
        <end position="263"/>
    </location>
</feature>
<feature type="transmembrane region" description="Helical" evidence="9">
    <location>
        <begin position="302"/>
        <end position="324"/>
    </location>
</feature>
<feature type="transmembrane region" description="Helical" evidence="9">
    <location>
        <begin position="128"/>
        <end position="149"/>
    </location>
</feature>
<evidence type="ECO:0000256" key="4">
    <source>
        <dbReference type="ARBA" id="ARBA00022597"/>
    </source>
</evidence>
<dbReference type="PROSITE" id="PS00217">
    <property type="entry name" value="SUGAR_TRANSPORT_2"/>
    <property type="match status" value="1"/>
</dbReference>
<evidence type="ECO:0000259" key="10">
    <source>
        <dbReference type="PROSITE" id="PS50850"/>
    </source>
</evidence>
<evidence type="ECO:0000256" key="1">
    <source>
        <dbReference type="ARBA" id="ARBA00004651"/>
    </source>
</evidence>
<feature type="transmembrane region" description="Helical" evidence="9">
    <location>
        <begin position="418"/>
        <end position="442"/>
    </location>
</feature>
<keyword evidence="5 9" id="KW-0812">Transmembrane</keyword>
<protein>
    <submittedName>
        <fullName evidence="11">Facilitated trehalose transporter Tret1</fullName>
    </submittedName>
</protein>
<evidence type="ECO:0000256" key="8">
    <source>
        <dbReference type="RuleBase" id="RU003346"/>
    </source>
</evidence>